<protein>
    <submittedName>
        <fullName evidence="1">RCG44011</fullName>
    </submittedName>
</protein>
<dbReference type="Proteomes" id="UP000234681">
    <property type="component" value="Chromosome 17"/>
</dbReference>
<evidence type="ECO:0000313" key="2">
    <source>
        <dbReference type="Proteomes" id="UP000234681"/>
    </source>
</evidence>
<gene>
    <name evidence="1" type="ORF">rCG_44011</name>
</gene>
<sequence length="128" mass="14226">MYFLLKNCLDLFELTERLARKVGSPFPIPISDPSNFCLRVSSKTSYLGVRYTPQLCGTEERTAKPPKGRIRVSEKGIGGSSPGNYNGLSTVVQDICKDSSCWFYGSPAFPYPERFSNQSSSCASLLFY</sequence>
<organism evidence="1 2">
    <name type="scientific">Rattus norvegicus</name>
    <name type="common">Rat</name>
    <dbReference type="NCBI Taxonomy" id="10116"/>
    <lineage>
        <taxon>Eukaryota</taxon>
        <taxon>Metazoa</taxon>
        <taxon>Chordata</taxon>
        <taxon>Craniata</taxon>
        <taxon>Vertebrata</taxon>
        <taxon>Euteleostomi</taxon>
        <taxon>Mammalia</taxon>
        <taxon>Eutheria</taxon>
        <taxon>Euarchontoglires</taxon>
        <taxon>Glires</taxon>
        <taxon>Rodentia</taxon>
        <taxon>Myomorpha</taxon>
        <taxon>Muroidea</taxon>
        <taxon>Muridae</taxon>
        <taxon>Murinae</taxon>
        <taxon>Rattus</taxon>
    </lineage>
</organism>
<proteinExistence type="predicted"/>
<reference evidence="2" key="1">
    <citation type="submission" date="2005-09" db="EMBL/GenBank/DDBJ databases">
        <authorList>
            <person name="Mural R.J."/>
            <person name="Li P.W."/>
            <person name="Adams M.D."/>
            <person name="Amanatides P.G."/>
            <person name="Baden-Tillson H."/>
            <person name="Barnstead M."/>
            <person name="Chin S.H."/>
            <person name="Dew I."/>
            <person name="Evans C.A."/>
            <person name="Ferriera S."/>
            <person name="Flanigan M."/>
            <person name="Fosler C."/>
            <person name="Glodek A."/>
            <person name="Gu Z."/>
            <person name="Holt R.A."/>
            <person name="Jennings D."/>
            <person name="Kraft C.L."/>
            <person name="Lu F."/>
            <person name="Nguyen T."/>
            <person name="Nusskern D.R."/>
            <person name="Pfannkoch C.M."/>
            <person name="Sitter C."/>
            <person name="Sutton G.G."/>
            <person name="Venter J.C."/>
            <person name="Wang Z."/>
            <person name="Woodage T."/>
            <person name="Zheng X.H."/>
            <person name="Zhong F."/>
        </authorList>
    </citation>
    <scope>NUCLEOTIDE SEQUENCE [LARGE SCALE GENOMIC DNA]</scope>
    <source>
        <strain>BN</strain>
        <strain evidence="2">Sprague-Dawley</strain>
    </source>
</reference>
<dbReference type="EMBL" id="CH473977">
    <property type="protein sequence ID" value="EDL98081.1"/>
    <property type="molecule type" value="Genomic_DNA"/>
</dbReference>
<dbReference type="AlphaFoldDB" id="A6J6T1"/>
<evidence type="ECO:0000313" key="1">
    <source>
        <dbReference type="EMBL" id="EDL98081.1"/>
    </source>
</evidence>
<accession>A6J6T1</accession>
<feature type="non-terminal residue" evidence="1">
    <location>
        <position position="128"/>
    </location>
</feature>
<name>A6J6T1_RAT</name>